<keyword evidence="1" id="KW-0732">Signal</keyword>
<feature type="chain" id="PRO_5032827651" evidence="1">
    <location>
        <begin position="23"/>
        <end position="151"/>
    </location>
</feature>
<dbReference type="PIRSF" id="PIRSF002721">
    <property type="entry name" value="Surface_antigen_Rickettsia"/>
    <property type="match status" value="1"/>
</dbReference>
<dbReference type="Pfam" id="PF16998">
    <property type="entry name" value="17kDa_Anti_2"/>
    <property type="match status" value="1"/>
</dbReference>
<dbReference type="RefSeq" id="WP_213163300.1">
    <property type="nucleotide sequence ID" value="NZ_CP058214.1"/>
</dbReference>
<evidence type="ECO:0000313" key="4">
    <source>
        <dbReference type="Proteomes" id="UP000593594"/>
    </source>
</evidence>
<dbReference type="PROSITE" id="PS51257">
    <property type="entry name" value="PROKAR_LIPOPROTEIN"/>
    <property type="match status" value="1"/>
</dbReference>
<evidence type="ECO:0000256" key="1">
    <source>
        <dbReference type="SAM" id="SignalP"/>
    </source>
</evidence>
<evidence type="ECO:0000313" key="3">
    <source>
        <dbReference type="EMBL" id="QPC42070.1"/>
    </source>
</evidence>
<dbReference type="KEGG" id="kmn:HW532_04715"/>
<dbReference type="InterPro" id="IPR032635">
    <property type="entry name" value="Anti_2"/>
</dbReference>
<gene>
    <name evidence="3" type="ORF">HW532_04715</name>
</gene>
<reference evidence="3 4" key="1">
    <citation type="submission" date="2020-06" db="EMBL/GenBank/DDBJ databases">
        <title>Genome sequence of 2 isolates from Red Sea Mangroves.</title>
        <authorList>
            <person name="Sefrji F."/>
            <person name="Michoud G."/>
            <person name="Merlino G."/>
            <person name="Daffonchio D."/>
        </authorList>
    </citation>
    <scope>NUCLEOTIDE SEQUENCE [LARGE SCALE GENOMIC DNA]</scope>
    <source>
        <strain evidence="3 4">R1DC25</strain>
    </source>
</reference>
<evidence type="ECO:0000259" key="2">
    <source>
        <dbReference type="Pfam" id="PF16998"/>
    </source>
</evidence>
<organism evidence="3 4">
    <name type="scientific">Kaustia mangrovi</name>
    <dbReference type="NCBI Taxonomy" id="2593653"/>
    <lineage>
        <taxon>Bacteria</taxon>
        <taxon>Pseudomonadati</taxon>
        <taxon>Pseudomonadota</taxon>
        <taxon>Alphaproteobacteria</taxon>
        <taxon>Hyphomicrobiales</taxon>
        <taxon>Parvibaculaceae</taxon>
        <taxon>Kaustia</taxon>
    </lineage>
</organism>
<dbReference type="EMBL" id="CP058214">
    <property type="protein sequence ID" value="QPC42070.1"/>
    <property type="molecule type" value="Genomic_DNA"/>
</dbReference>
<protein>
    <submittedName>
        <fullName evidence="3">Glycine zipper 2TM domain-containing protein</fullName>
    </submittedName>
</protein>
<accession>A0A7S8C2A0</accession>
<dbReference type="InterPro" id="IPR016364">
    <property type="entry name" value="Surface_antigen_Rickettsia"/>
</dbReference>
<sequence>MRGITVASVLALSLAVTGCANQGGWGPRQTTGTVVGGVAGGLLGSVAGGTTATAVGAALGAVLGSELGRQLDQQAQQQAYYATEQAVYTGRPQEWDYSRTGSHGRVVPGDTYRSSGRLCRDFSHTIYVEGRREVVHGTACQLADGSWRIVA</sequence>
<feature type="signal peptide" evidence="1">
    <location>
        <begin position="1"/>
        <end position="22"/>
    </location>
</feature>
<feature type="domain" description="Surface antigen" evidence="2">
    <location>
        <begin position="68"/>
        <end position="150"/>
    </location>
</feature>
<name>A0A7S8C2A0_9HYPH</name>
<dbReference type="AlphaFoldDB" id="A0A7S8C2A0"/>
<proteinExistence type="predicted"/>
<dbReference type="Proteomes" id="UP000593594">
    <property type="component" value="Chromosome"/>
</dbReference>
<keyword evidence="4" id="KW-1185">Reference proteome</keyword>